<dbReference type="InterPro" id="IPR000073">
    <property type="entry name" value="AB_hydrolase_1"/>
</dbReference>
<dbReference type="Pfam" id="PF00561">
    <property type="entry name" value="Abhydrolase_1"/>
    <property type="match status" value="1"/>
</dbReference>
<dbReference type="RefSeq" id="WP_137906471.1">
    <property type="nucleotide sequence ID" value="NZ_BJCF01000002.1"/>
</dbReference>
<dbReference type="InterPro" id="IPR029058">
    <property type="entry name" value="AB_hydrolase_fold"/>
</dbReference>
<dbReference type="AlphaFoldDB" id="A0A480A6U5"/>
<dbReference type="Gene3D" id="3.40.50.1820">
    <property type="entry name" value="alpha/beta hydrolase"/>
    <property type="match status" value="1"/>
</dbReference>
<evidence type="ECO:0000313" key="2">
    <source>
        <dbReference type="EMBL" id="GCL40647.1"/>
    </source>
</evidence>
<dbReference type="InterPro" id="IPR000639">
    <property type="entry name" value="Epox_hydrolase-like"/>
</dbReference>
<evidence type="ECO:0000259" key="1">
    <source>
        <dbReference type="Pfam" id="PF00561"/>
    </source>
</evidence>
<reference evidence="3" key="1">
    <citation type="submission" date="2019-02" db="EMBL/GenBank/DDBJ databases">
        <title>Draft genome sequence of Dolichospermum planctonicum NIES-80.</title>
        <authorList>
            <person name="Yamaguchi H."/>
            <person name="Suzuki S."/>
            <person name="Kawachi M."/>
        </authorList>
    </citation>
    <scope>NUCLEOTIDE SEQUENCE [LARGE SCALE GENOMIC DNA]</scope>
    <source>
        <strain evidence="3">NIES-80</strain>
    </source>
</reference>
<dbReference type="SUPFAM" id="SSF53474">
    <property type="entry name" value="alpha/beta-Hydrolases"/>
    <property type="match status" value="1"/>
</dbReference>
<dbReference type="EMBL" id="BJCF01000002">
    <property type="protein sequence ID" value="GCL40647.1"/>
    <property type="molecule type" value="Genomic_DNA"/>
</dbReference>
<organism evidence="2 3">
    <name type="scientific">Dolichospermum planctonicum</name>
    <dbReference type="NCBI Taxonomy" id="136072"/>
    <lineage>
        <taxon>Bacteria</taxon>
        <taxon>Bacillati</taxon>
        <taxon>Cyanobacteriota</taxon>
        <taxon>Cyanophyceae</taxon>
        <taxon>Nostocales</taxon>
        <taxon>Aphanizomenonaceae</taxon>
        <taxon>Dolichospermum</taxon>
    </lineage>
</organism>
<evidence type="ECO:0000313" key="3">
    <source>
        <dbReference type="Proteomes" id="UP000299367"/>
    </source>
</evidence>
<dbReference type="PRINTS" id="PR00412">
    <property type="entry name" value="EPOXHYDRLASE"/>
</dbReference>
<dbReference type="GO" id="GO:0016787">
    <property type="term" value="F:hydrolase activity"/>
    <property type="evidence" value="ECO:0007669"/>
    <property type="project" value="UniProtKB-KW"/>
</dbReference>
<sequence length="295" mass="32548">MFPSFLPPAVGQLTQTTSIALAQNIQRQAIAIPCINATTDTTYVHQGQGGTPIFLIHGFDSSVLEYRQILPLLAENNEVWAVDLLGFGFTDRLPGITYSPESIKTHLFSFWQTLINQPVILVGASMGGATAIDFTLTYPEAVKKLVLIDSAGLKANSPLSKYIFPPLDYWATKFLRNPKVRDRICRTAYKNPSLISADTLCCGALHLQMPNWTQALIAFTKSGGYGAFKFPQLAKIAQPTLILWGDSDKILGTGDANKFAKAIPQSQLIWIKNCGHIPHLEQPEIVSQLMLEFRK</sequence>
<keyword evidence="2" id="KW-0378">Hydrolase</keyword>
<dbReference type="PRINTS" id="PR00111">
    <property type="entry name" value="ABHYDROLASE"/>
</dbReference>
<accession>A0A480A6U5</accession>
<proteinExistence type="predicted"/>
<dbReference type="PANTHER" id="PTHR43689:SF8">
    <property type="entry name" value="ALPHA_BETA-HYDROLASES SUPERFAMILY PROTEIN"/>
    <property type="match status" value="1"/>
</dbReference>
<feature type="domain" description="AB hydrolase-1" evidence="1">
    <location>
        <begin position="52"/>
        <end position="283"/>
    </location>
</feature>
<gene>
    <name evidence="2" type="ORF">NIES80_03350</name>
</gene>
<dbReference type="Proteomes" id="UP000299367">
    <property type="component" value="Unassembled WGS sequence"/>
</dbReference>
<protein>
    <submittedName>
        <fullName evidence="2">Alpha/beta hydrolase fold protein</fullName>
    </submittedName>
</protein>
<name>A0A480A6U5_9CYAN</name>
<dbReference type="OrthoDB" id="9780765at2"/>
<comment type="caution">
    <text evidence="2">The sequence shown here is derived from an EMBL/GenBank/DDBJ whole genome shotgun (WGS) entry which is preliminary data.</text>
</comment>
<dbReference type="PANTHER" id="PTHR43689">
    <property type="entry name" value="HYDROLASE"/>
    <property type="match status" value="1"/>
</dbReference>